<name>A0A179U9L7_BLAGS</name>
<dbReference type="VEuPathDB" id="FungiDB:BDBG_01208"/>
<sequence>MDREGGADALRKRSCPRNFVWPAIIGAACLLSRLASAYGTSDVKVPDEEHTRYLDRQETGQPLIFSAAKGLDSIAERPWCFLSPALLICGIEVGSWKKQLTMFWLGLVGDLSVSWYCAKPGTAVVQYGTEFLGEVYTKGRGTGKIHTRQAIDVRWEEY</sequence>
<keyword evidence="2" id="KW-1185">Reference proteome</keyword>
<dbReference type="PROSITE" id="PS51257">
    <property type="entry name" value="PROKAR_LIPOPROTEIN"/>
    <property type="match status" value="1"/>
</dbReference>
<organism evidence="1 2">
    <name type="scientific">Blastomyces gilchristii (strain SLH14081)</name>
    <name type="common">Blastomyces dermatitidis</name>
    <dbReference type="NCBI Taxonomy" id="559298"/>
    <lineage>
        <taxon>Eukaryota</taxon>
        <taxon>Fungi</taxon>
        <taxon>Dikarya</taxon>
        <taxon>Ascomycota</taxon>
        <taxon>Pezizomycotina</taxon>
        <taxon>Eurotiomycetes</taxon>
        <taxon>Eurotiomycetidae</taxon>
        <taxon>Onygenales</taxon>
        <taxon>Ajellomycetaceae</taxon>
        <taxon>Blastomyces</taxon>
    </lineage>
</organism>
<dbReference type="RefSeq" id="XP_031576326.1">
    <property type="nucleotide sequence ID" value="XM_031720236.1"/>
</dbReference>
<reference evidence="2" key="1">
    <citation type="journal article" date="2015" name="PLoS Genet.">
        <title>The dynamic genome and transcriptome of the human fungal pathogen Blastomyces and close relative Emmonsia.</title>
        <authorList>
            <person name="Munoz J.F."/>
            <person name="Gauthier G.M."/>
            <person name="Desjardins C.A."/>
            <person name="Gallo J.E."/>
            <person name="Holder J."/>
            <person name="Sullivan T.D."/>
            <person name="Marty A.J."/>
            <person name="Carmen J.C."/>
            <person name="Chen Z."/>
            <person name="Ding L."/>
            <person name="Gujja S."/>
            <person name="Magrini V."/>
            <person name="Misas E."/>
            <person name="Mitreva M."/>
            <person name="Priest M."/>
            <person name="Saif S."/>
            <person name="Whiston E.A."/>
            <person name="Young S."/>
            <person name="Zeng Q."/>
            <person name="Goldman W.E."/>
            <person name="Mardis E.R."/>
            <person name="Taylor J.W."/>
            <person name="McEwen J.G."/>
            <person name="Clay O.K."/>
            <person name="Klein B.S."/>
            <person name="Cuomo C.A."/>
        </authorList>
    </citation>
    <scope>NUCLEOTIDE SEQUENCE [LARGE SCALE GENOMIC DNA]</scope>
    <source>
        <strain evidence="2">SLH14081</strain>
    </source>
</reference>
<protein>
    <submittedName>
        <fullName evidence="1">Uncharacterized protein</fullName>
    </submittedName>
</protein>
<dbReference type="AlphaFoldDB" id="A0A179U9L7"/>
<evidence type="ECO:0000313" key="2">
    <source>
        <dbReference type="Proteomes" id="UP000002038"/>
    </source>
</evidence>
<accession>A0A179U9L7</accession>
<dbReference type="GeneID" id="8507151"/>
<dbReference type="Proteomes" id="UP000002038">
    <property type="component" value="Unassembled WGS sequence"/>
</dbReference>
<proteinExistence type="predicted"/>
<evidence type="ECO:0000313" key="1">
    <source>
        <dbReference type="EMBL" id="OAT04696.1"/>
    </source>
</evidence>
<dbReference type="EMBL" id="GG657449">
    <property type="protein sequence ID" value="OAT04696.1"/>
    <property type="molecule type" value="Genomic_DNA"/>
</dbReference>
<dbReference type="OrthoDB" id="10575167at2759"/>
<dbReference type="KEGG" id="bgh:BDBG_01208"/>
<gene>
    <name evidence="1" type="ORF">BDBG_01208</name>
</gene>